<dbReference type="InterPro" id="IPR022790">
    <property type="entry name" value="GH26_dom"/>
</dbReference>
<evidence type="ECO:0000259" key="5">
    <source>
        <dbReference type="PROSITE" id="PS51764"/>
    </source>
</evidence>
<dbReference type="PANTHER" id="PTHR40079:SF4">
    <property type="entry name" value="GH26 DOMAIN-CONTAINING PROTEIN-RELATED"/>
    <property type="match status" value="1"/>
</dbReference>
<proteinExistence type="inferred from homology"/>
<dbReference type="InterPro" id="IPR017853">
    <property type="entry name" value="GH"/>
</dbReference>
<name>A0AAD5UJH1_9FUNG</name>
<evidence type="ECO:0000256" key="3">
    <source>
        <dbReference type="ARBA" id="ARBA00023295"/>
    </source>
</evidence>
<feature type="active site" description="Proton donor" evidence="4">
    <location>
        <position position="118"/>
    </location>
</feature>
<keyword evidence="3 4" id="KW-0326">Glycosidase</keyword>
<dbReference type="EMBL" id="JADGKB010000021">
    <property type="protein sequence ID" value="KAJ3259119.1"/>
    <property type="molecule type" value="Genomic_DNA"/>
</dbReference>
<dbReference type="SUPFAM" id="SSF51445">
    <property type="entry name" value="(Trans)glycosidases"/>
    <property type="match status" value="1"/>
</dbReference>
<evidence type="ECO:0000313" key="6">
    <source>
        <dbReference type="EMBL" id="KAJ3259119.1"/>
    </source>
</evidence>
<organism evidence="6 7">
    <name type="scientific">Boothiomyces macroporosus</name>
    <dbReference type="NCBI Taxonomy" id="261099"/>
    <lineage>
        <taxon>Eukaryota</taxon>
        <taxon>Fungi</taxon>
        <taxon>Fungi incertae sedis</taxon>
        <taxon>Chytridiomycota</taxon>
        <taxon>Chytridiomycota incertae sedis</taxon>
        <taxon>Chytridiomycetes</taxon>
        <taxon>Rhizophydiales</taxon>
        <taxon>Terramycetaceae</taxon>
        <taxon>Boothiomyces</taxon>
    </lineage>
</organism>
<evidence type="ECO:0000256" key="4">
    <source>
        <dbReference type="PROSITE-ProRule" id="PRU01100"/>
    </source>
</evidence>
<dbReference type="PANTHER" id="PTHR40079">
    <property type="entry name" value="MANNAN ENDO-1,4-BETA-MANNOSIDASE E-RELATED"/>
    <property type="match status" value="1"/>
</dbReference>
<evidence type="ECO:0000256" key="2">
    <source>
        <dbReference type="ARBA" id="ARBA00022801"/>
    </source>
</evidence>
<comment type="similarity">
    <text evidence="1 4">Belongs to the glycosyl hydrolase 26 family.</text>
</comment>
<keyword evidence="7" id="KW-1185">Reference proteome</keyword>
<dbReference type="GO" id="GO:0006080">
    <property type="term" value="P:substituted mannan metabolic process"/>
    <property type="evidence" value="ECO:0007669"/>
    <property type="project" value="InterPro"/>
</dbReference>
<sequence>MRGNPSNFKAEELAPLEPEDGVYLGSWWQDPDTPSRTNERVIENNVGDTDIGATIDTSALDRIFSGIDDTNTDAILYLTLYPKDGMDAVSEDALDTLCKYVGYATHAGRRVFIRYASEMNGYWFGYSRQPKKFIEGWIRFAKAVRKVSKDGYLALIWAPNSPNGYPWPSSPLYLNDGKEISYQDTFRMDPSLDSNGDGLWDYKDDPFTPYYPGDEWVDWLYHYGREYPWETNDIPTQGWFEDVMIGREKTTFGRYNFYEMFSGNGSGGSPHSKSTGGKPFMVSETGAAVHLYVSKPGGNAVLPQRSDPESRMKIKQAWWRQFFNSTFLELYPKFKSICFFEYIKYEETTWRDFTTLGQGTNIQSPFGNDGGAKDDLVLEAFKQDMSGPLGKKVVWANDAMINSLGHAAKFKHASNLTGAYEYSPAKTHKSVSLSLLIAAILQLLV</sequence>
<dbReference type="Proteomes" id="UP001210925">
    <property type="component" value="Unassembled WGS sequence"/>
</dbReference>
<feature type="active site" description="Nucleophile" evidence="4">
    <location>
        <position position="284"/>
    </location>
</feature>
<evidence type="ECO:0000256" key="1">
    <source>
        <dbReference type="ARBA" id="ARBA00007754"/>
    </source>
</evidence>
<dbReference type="AlphaFoldDB" id="A0AAD5UJH1"/>
<feature type="domain" description="GH26" evidence="5">
    <location>
        <begin position="1"/>
        <end position="375"/>
    </location>
</feature>
<dbReference type="GO" id="GO:0016985">
    <property type="term" value="F:mannan endo-1,4-beta-mannosidase activity"/>
    <property type="evidence" value="ECO:0007669"/>
    <property type="project" value="InterPro"/>
</dbReference>
<gene>
    <name evidence="6" type="ORF">HK103_003006</name>
</gene>
<comment type="caution">
    <text evidence="6">The sequence shown here is derived from an EMBL/GenBank/DDBJ whole genome shotgun (WGS) entry which is preliminary data.</text>
</comment>
<dbReference type="InterPro" id="IPR000805">
    <property type="entry name" value="Glyco_hydro_26"/>
</dbReference>
<dbReference type="PROSITE" id="PS51764">
    <property type="entry name" value="GH26"/>
    <property type="match status" value="1"/>
</dbReference>
<protein>
    <recommendedName>
        <fullName evidence="5">GH26 domain-containing protein</fullName>
    </recommendedName>
</protein>
<evidence type="ECO:0000313" key="7">
    <source>
        <dbReference type="Proteomes" id="UP001210925"/>
    </source>
</evidence>
<reference evidence="6" key="1">
    <citation type="submission" date="2020-05" db="EMBL/GenBank/DDBJ databases">
        <title>Phylogenomic resolution of chytrid fungi.</title>
        <authorList>
            <person name="Stajich J.E."/>
            <person name="Amses K."/>
            <person name="Simmons R."/>
            <person name="Seto K."/>
            <person name="Myers J."/>
            <person name="Bonds A."/>
            <person name="Quandt C.A."/>
            <person name="Barry K."/>
            <person name="Liu P."/>
            <person name="Grigoriev I."/>
            <person name="Longcore J.E."/>
            <person name="James T.Y."/>
        </authorList>
    </citation>
    <scope>NUCLEOTIDE SEQUENCE</scope>
    <source>
        <strain evidence="6">PLAUS21</strain>
    </source>
</reference>
<keyword evidence="2 4" id="KW-0378">Hydrolase</keyword>
<dbReference type="Gene3D" id="3.20.20.80">
    <property type="entry name" value="Glycosidases"/>
    <property type="match status" value="1"/>
</dbReference>
<accession>A0AAD5UJH1</accession>